<proteinExistence type="predicted"/>
<gene>
    <name evidence="1" type="ORF">ANCDUO_06119</name>
</gene>
<reference evidence="1 2" key="1">
    <citation type="submission" date="2013-12" db="EMBL/GenBank/DDBJ databases">
        <title>Draft genome of the parsitic nematode Ancylostoma duodenale.</title>
        <authorList>
            <person name="Mitreva M."/>
        </authorList>
    </citation>
    <scope>NUCLEOTIDE SEQUENCE [LARGE SCALE GENOMIC DNA]</scope>
    <source>
        <strain evidence="1 2">Zhejiang</strain>
    </source>
</reference>
<evidence type="ECO:0000313" key="2">
    <source>
        <dbReference type="Proteomes" id="UP000054047"/>
    </source>
</evidence>
<organism evidence="1 2">
    <name type="scientific">Ancylostoma duodenale</name>
    <dbReference type="NCBI Taxonomy" id="51022"/>
    <lineage>
        <taxon>Eukaryota</taxon>
        <taxon>Metazoa</taxon>
        <taxon>Ecdysozoa</taxon>
        <taxon>Nematoda</taxon>
        <taxon>Chromadorea</taxon>
        <taxon>Rhabditida</taxon>
        <taxon>Rhabditina</taxon>
        <taxon>Rhabditomorpha</taxon>
        <taxon>Strongyloidea</taxon>
        <taxon>Ancylostomatidae</taxon>
        <taxon>Ancylostomatinae</taxon>
        <taxon>Ancylostoma</taxon>
    </lineage>
</organism>
<protein>
    <submittedName>
        <fullName evidence="1">Uncharacterized protein</fullName>
    </submittedName>
</protein>
<dbReference type="EMBL" id="KN728576">
    <property type="protein sequence ID" value="KIH63575.1"/>
    <property type="molecule type" value="Genomic_DNA"/>
</dbReference>
<sequence length="108" mass="12689">MCRLSKGENNYACQERERRNPQAFFRRLQSLSGYPRKGAARGRARFLGGDIEPEQPVIKSRKTKPREEKSWSKCHLNYCTESARQPFTMEVPYRGDCNVRRHRSVGQR</sequence>
<name>A0A0C2GQG9_9BILA</name>
<dbReference type="AlphaFoldDB" id="A0A0C2GQG9"/>
<accession>A0A0C2GQG9</accession>
<keyword evidence="2" id="KW-1185">Reference proteome</keyword>
<dbReference type="Proteomes" id="UP000054047">
    <property type="component" value="Unassembled WGS sequence"/>
</dbReference>
<evidence type="ECO:0000313" key="1">
    <source>
        <dbReference type="EMBL" id="KIH63575.1"/>
    </source>
</evidence>